<evidence type="ECO:0000313" key="3">
    <source>
        <dbReference type="EMBL" id="AET40789.1"/>
    </source>
</evidence>
<evidence type="ECO:0000313" key="4">
    <source>
        <dbReference type="Proteomes" id="UP000006790"/>
    </source>
</evidence>
<dbReference type="Proteomes" id="UP000006790">
    <property type="component" value="Chromosome 6"/>
</dbReference>
<sequence length="586" mass="63177">MMPYNNTSSPAINIESPKVYPPSSFSSDSKTGLMLYPEVISAISKESLSLGGIPSSSSLESLLYSATSESTETPKHTGDLTLVGSSSSAISSRLTESNTSGQLLDSNSGGDTSRSATSYVQPSVSPTPLPTSEAPNTSGHTSVAAVRDTMPSRKATESGQSTLYQSSSLSLVYSTAIVAPSDTPSSVQQLHSHNTLFEVTTLESQTHATSVTSSSGDSDAESSSSSENDGRESTEDTSDLSVTFVTLTVSLNPTVVIHSTVLSTVYPTPSQTTQDRSSIPPISSINLDAIPTDKTYVIYTQNYQFTASYTTFNTGLPVTSVMPTEVYSTFSTPTSVITTDVGLYKAWSNNLFGNPTPSANPYKGSKKNMIIGTVLGSVCGFFFCLSVFCFMLFRKKKALRKSKAERGFTHEIGCRLDYPVTEQHDRSRGNVGVGLSADLPPLLKSKYRLGVHKKKRSESALKEFYKRRDLSNGRRASIDSTNSSNPFRDEFDFQQRTQPPPVPPRVLRPAVHMQTSRATLKLNGLFNRYSYVSSVNDETTDNLSSDIYSSESGSIPILLAPRSRSDAANPSQVTHVGSQSFLKEVL</sequence>
<keyword evidence="2" id="KW-0812">Transmembrane</keyword>
<evidence type="ECO:0000256" key="1">
    <source>
        <dbReference type="SAM" id="MobiDB-lite"/>
    </source>
</evidence>
<dbReference type="KEGG" id="erc:Ecym_6417"/>
<dbReference type="OMA" id="FYQHWLD"/>
<feature type="compositionally biased region" description="Low complexity" evidence="1">
    <location>
        <begin position="209"/>
        <end position="227"/>
    </location>
</feature>
<feature type="region of interest" description="Disordered" evidence="1">
    <location>
        <begin position="1"/>
        <end position="27"/>
    </location>
</feature>
<gene>
    <name evidence="3" type="ordered locus">Ecym_6417</name>
</gene>
<feature type="transmembrane region" description="Helical" evidence="2">
    <location>
        <begin position="369"/>
        <end position="393"/>
    </location>
</feature>
<keyword evidence="2" id="KW-1133">Transmembrane helix</keyword>
<feature type="region of interest" description="Disordered" evidence="1">
    <location>
        <begin position="473"/>
        <end position="507"/>
    </location>
</feature>
<organism evidence="3 4">
    <name type="scientific">Eremothecium cymbalariae (strain CBS 270.75 / DBVPG 7215 / KCTC 17166 / NRRL Y-17582)</name>
    <name type="common">Yeast</name>
    <dbReference type="NCBI Taxonomy" id="931890"/>
    <lineage>
        <taxon>Eukaryota</taxon>
        <taxon>Fungi</taxon>
        <taxon>Dikarya</taxon>
        <taxon>Ascomycota</taxon>
        <taxon>Saccharomycotina</taxon>
        <taxon>Saccharomycetes</taxon>
        <taxon>Saccharomycetales</taxon>
        <taxon>Saccharomycetaceae</taxon>
        <taxon>Eremothecium</taxon>
    </lineage>
</organism>
<dbReference type="AlphaFoldDB" id="G8JUK9"/>
<name>G8JUK9_ERECY</name>
<dbReference type="GeneID" id="11469201"/>
<proteinExistence type="predicted"/>
<dbReference type="HOGENOM" id="CLU_465422_0_0_1"/>
<feature type="region of interest" description="Disordered" evidence="1">
    <location>
        <begin position="91"/>
        <end position="161"/>
    </location>
</feature>
<reference evidence="4" key="1">
    <citation type="journal article" date="2012" name="G3 (Bethesda)">
        <title>Pichia sorbitophila, an interspecies yeast hybrid reveals early steps of genome resolution following polyploidization.</title>
        <authorList>
            <person name="Leh Louis V."/>
            <person name="Despons L."/>
            <person name="Friedrich A."/>
            <person name="Martin T."/>
            <person name="Durrens P."/>
            <person name="Casaregola S."/>
            <person name="Neuveglise C."/>
            <person name="Fairhead C."/>
            <person name="Marck C."/>
            <person name="Cruz J.A."/>
            <person name="Straub M.L."/>
            <person name="Kugler V."/>
            <person name="Sacerdot C."/>
            <person name="Uzunov Z."/>
            <person name="Thierry A."/>
            <person name="Weiss S."/>
            <person name="Bleykasten C."/>
            <person name="De Montigny J."/>
            <person name="Jacques N."/>
            <person name="Jung P."/>
            <person name="Lemaire M."/>
            <person name="Mallet S."/>
            <person name="Morel G."/>
            <person name="Richard G.F."/>
            <person name="Sarkar A."/>
            <person name="Savel G."/>
            <person name="Schacherer J."/>
            <person name="Seret M.L."/>
            <person name="Talla E."/>
            <person name="Samson G."/>
            <person name="Jubin C."/>
            <person name="Poulain J."/>
            <person name="Vacherie B."/>
            <person name="Barbe V."/>
            <person name="Pelletier E."/>
            <person name="Sherman D.J."/>
            <person name="Westhof E."/>
            <person name="Weissenbach J."/>
            <person name="Baret P.V."/>
            <person name="Wincker P."/>
            <person name="Gaillardin C."/>
            <person name="Dujon B."/>
            <person name="Souciet J.L."/>
        </authorList>
    </citation>
    <scope>NUCLEOTIDE SEQUENCE [LARGE SCALE GENOMIC DNA]</scope>
    <source>
        <strain evidence="4">CBS 270.75 / DBVPG 7215 / KCTC 17166 / NRRL Y-17582</strain>
    </source>
</reference>
<feature type="compositionally biased region" description="Polar residues" evidence="1">
    <location>
        <begin position="1"/>
        <end position="11"/>
    </location>
</feature>
<dbReference type="EMBL" id="CP002502">
    <property type="protein sequence ID" value="AET40789.1"/>
    <property type="molecule type" value="Genomic_DNA"/>
</dbReference>
<dbReference type="eggNOG" id="ENOG502S5S1">
    <property type="taxonomic scope" value="Eukaryota"/>
</dbReference>
<evidence type="ECO:0008006" key="5">
    <source>
        <dbReference type="Google" id="ProtNLM"/>
    </source>
</evidence>
<feature type="compositionally biased region" description="Polar residues" evidence="1">
    <location>
        <begin position="91"/>
        <end position="126"/>
    </location>
</feature>
<accession>G8JUK9</accession>
<evidence type="ECO:0000256" key="2">
    <source>
        <dbReference type="SAM" id="Phobius"/>
    </source>
</evidence>
<keyword evidence="4" id="KW-1185">Reference proteome</keyword>
<keyword evidence="2" id="KW-0472">Membrane</keyword>
<dbReference type="OrthoDB" id="4036548at2759"/>
<protein>
    <recommendedName>
        <fullName evidence="5">Topoisomerase I damage affected protein 7</fullName>
    </recommendedName>
</protein>
<dbReference type="InParanoid" id="G8JUK9"/>
<feature type="region of interest" description="Disordered" evidence="1">
    <location>
        <begin position="201"/>
        <end position="238"/>
    </location>
</feature>
<dbReference type="RefSeq" id="XP_003647606.1">
    <property type="nucleotide sequence ID" value="XM_003647558.1"/>
</dbReference>